<name>A0ABR2L920_9EUKA</name>
<sequence length="146" mass="17116">MAIYVRRTKLPKPRFSSQWVRSFMKRNRLSWRRGHYARRGNIDPEYVKRFMLKLARAITKYGYDYVFNVDETSVRISNSSTRTIAPVGLEQILINADVKEKECITAIGTCSRQKTYPFIIVTKGTTERSCAKFKIREDTEVWYSGT</sequence>
<evidence type="ECO:0000313" key="2">
    <source>
        <dbReference type="Proteomes" id="UP001470230"/>
    </source>
</evidence>
<gene>
    <name evidence="1" type="ORF">M9Y10_002131</name>
</gene>
<keyword evidence="2" id="KW-1185">Reference proteome</keyword>
<evidence type="ECO:0008006" key="3">
    <source>
        <dbReference type="Google" id="ProtNLM"/>
    </source>
</evidence>
<reference evidence="1 2" key="1">
    <citation type="submission" date="2024-04" db="EMBL/GenBank/DDBJ databases">
        <title>Tritrichomonas musculus Genome.</title>
        <authorList>
            <person name="Alves-Ferreira E."/>
            <person name="Grigg M."/>
            <person name="Lorenzi H."/>
            <person name="Galac M."/>
        </authorList>
    </citation>
    <scope>NUCLEOTIDE SEQUENCE [LARGE SCALE GENOMIC DNA]</scope>
    <source>
        <strain evidence="1 2">EAF2021</strain>
    </source>
</reference>
<protein>
    <recommendedName>
        <fullName evidence="3">HTH CENPB-type domain-containing protein</fullName>
    </recommendedName>
</protein>
<proteinExistence type="predicted"/>
<evidence type="ECO:0000313" key="1">
    <source>
        <dbReference type="EMBL" id="KAK8899809.1"/>
    </source>
</evidence>
<dbReference type="EMBL" id="JAPFFF010000001">
    <property type="protein sequence ID" value="KAK8899809.1"/>
    <property type="molecule type" value="Genomic_DNA"/>
</dbReference>
<comment type="caution">
    <text evidence="1">The sequence shown here is derived from an EMBL/GenBank/DDBJ whole genome shotgun (WGS) entry which is preliminary data.</text>
</comment>
<organism evidence="1 2">
    <name type="scientific">Tritrichomonas musculus</name>
    <dbReference type="NCBI Taxonomy" id="1915356"/>
    <lineage>
        <taxon>Eukaryota</taxon>
        <taxon>Metamonada</taxon>
        <taxon>Parabasalia</taxon>
        <taxon>Tritrichomonadida</taxon>
        <taxon>Tritrichomonadidae</taxon>
        <taxon>Tritrichomonas</taxon>
    </lineage>
</organism>
<dbReference type="Proteomes" id="UP001470230">
    <property type="component" value="Unassembled WGS sequence"/>
</dbReference>
<accession>A0ABR2L920</accession>